<protein>
    <recommendedName>
        <fullName evidence="1">DUF8033 domain-containing protein</fullName>
    </recommendedName>
</protein>
<sequence length="101" mass="11377">MSTVSIRHDVAGPFGLLTVRKAFQSHGAMAAYDYTPNRTGRLPKEWVDAYQSDRENPGISYVVYSYNTPIAWVSVNGEPIIPDVGYSVTTTRHQELCRVWL</sequence>
<dbReference type="RefSeq" id="WP_193119836.1">
    <property type="nucleotide sequence ID" value="NZ_JADBGI010000001.1"/>
</dbReference>
<evidence type="ECO:0000313" key="2">
    <source>
        <dbReference type="EMBL" id="MBE2997172.1"/>
    </source>
</evidence>
<dbReference type="Proteomes" id="UP000806528">
    <property type="component" value="Unassembled WGS sequence"/>
</dbReference>
<evidence type="ECO:0000259" key="1">
    <source>
        <dbReference type="Pfam" id="PF26096"/>
    </source>
</evidence>
<name>A0ABR9P008_9ACTN</name>
<comment type="caution">
    <text evidence="2">The sequence shown here is derived from an EMBL/GenBank/DDBJ whole genome shotgun (WGS) entry which is preliminary data.</text>
</comment>
<organism evidence="2 3">
    <name type="scientific">Nocardiopsis coralli</name>
    <dbReference type="NCBI Taxonomy" id="2772213"/>
    <lineage>
        <taxon>Bacteria</taxon>
        <taxon>Bacillati</taxon>
        <taxon>Actinomycetota</taxon>
        <taxon>Actinomycetes</taxon>
        <taxon>Streptosporangiales</taxon>
        <taxon>Nocardiopsidaceae</taxon>
        <taxon>Nocardiopsis</taxon>
    </lineage>
</organism>
<proteinExistence type="predicted"/>
<evidence type="ECO:0000313" key="3">
    <source>
        <dbReference type="Proteomes" id="UP000806528"/>
    </source>
</evidence>
<gene>
    <name evidence="2" type="ORF">IDM40_00435</name>
</gene>
<dbReference type="EMBL" id="JADBGI010000001">
    <property type="protein sequence ID" value="MBE2997172.1"/>
    <property type="molecule type" value="Genomic_DNA"/>
</dbReference>
<keyword evidence="3" id="KW-1185">Reference proteome</keyword>
<feature type="domain" description="DUF8033" evidence="1">
    <location>
        <begin position="60"/>
        <end position="94"/>
    </location>
</feature>
<dbReference type="Pfam" id="PF26096">
    <property type="entry name" value="DUF8033"/>
    <property type="match status" value="1"/>
</dbReference>
<accession>A0ABR9P008</accession>
<reference evidence="2 3" key="1">
    <citation type="submission" date="2020-09" db="EMBL/GenBank/DDBJ databases">
        <title>Diversity and distribution of actinomycetes associated with coral in the coast of Hainan.</title>
        <authorList>
            <person name="Li F."/>
        </authorList>
    </citation>
    <scope>NUCLEOTIDE SEQUENCE [LARGE SCALE GENOMIC DNA]</scope>
    <source>
        <strain evidence="2 3">HNM0947</strain>
    </source>
</reference>
<dbReference type="InterPro" id="IPR058346">
    <property type="entry name" value="DUF8033"/>
</dbReference>